<gene>
    <name evidence="1" type="ORF">T265_07337</name>
</gene>
<dbReference type="KEGG" id="ovi:T265_07337"/>
<dbReference type="RefSeq" id="XP_009171093.1">
    <property type="nucleotide sequence ID" value="XM_009172829.1"/>
</dbReference>
<dbReference type="EMBL" id="KL596785">
    <property type="protein sequence ID" value="KER25178.1"/>
    <property type="molecule type" value="Genomic_DNA"/>
</dbReference>
<evidence type="ECO:0000313" key="2">
    <source>
        <dbReference type="Proteomes" id="UP000054324"/>
    </source>
</evidence>
<dbReference type="AlphaFoldDB" id="A0A074ZDD9"/>
<accession>A0A074ZDD9</accession>
<dbReference type="CTD" id="20321516"/>
<evidence type="ECO:0000313" key="1">
    <source>
        <dbReference type="EMBL" id="KER25178.1"/>
    </source>
</evidence>
<dbReference type="Proteomes" id="UP000054324">
    <property type="component" value="Unassembled WGS sequence"/>
</dbReference>
<reference evidence="1 2" key="1">
    <citation type="submission" date="2013-11" db="EMBL/GenBank/DDBJ databases">
        <title>Opisthorchis viverrini - life in the bile duct.</title>
        <authorList>
            <person name="Young N.D."/>
            <person name="Nagarajan N."/>
            <person name="Lin S.J."/>
            <person name="Korhonen P.K."/>
            <person name="Jex A.R."/>
            <person name="Hall R.S."/>
            <person name="Safavi-Hemami H."/>
            <person name="Kaewkong W."/>
            <person name="Bertrand D."/>
            <person name="Gao S."/>
            <person name="Seet Q."/>
            <person name="Wongkham S."/>
            <person name="Teh B.T."/>
            <person name="Wongkham C."/>
            <person name="Intapan P.M."/>
            <person name="Maleewong W."/>
            <person name="Yang X."/>
            <person name="Hu M."/>
            <person name="Wang Z."/>
            <person name="Hofmann A."/>
            <person name="Sternberg P.W."/>
            <person name="Tan P."/>
            <person name="Wang J."/>
            <person name="Gasser R.B."/>
        </authorList>
    </citation>
    <scope>NUCLEOTIDE SEQUENCE [LARGE SCALE GENOMIC DNA]</scope>
</reference>
<protein>
    <submittedName>
        <fullName evidence="1">Uncharacterized protein</fullName>
    </submittedName>
</protein>
<keyword evidence="2" id="KW-1185">Reference proteome</keyword>
<name>A0A074ZDD9_OPIVI</name>
<dbReference type="GeneID" id="20321516"/>
<sequence>MLTELHLYAARIDTTEHLFPPQKRIQAIQHMAPSLVCDCRVRNQQTAKLVLCPQKNVSKTNESFRCQSQVCTYLLRYDVEGERVCRSSTTFV</sequence>
<proteinExistence type="predicted"/>
<organism evidence="1 2">
    <name type="scientific">Opisthorchis viverrini</name>
    <name type="common">Southeast Asian liver fluke</name>
    <dbReference type="NCBI Taxonomy" id="6198"/>
    <lineage>
        <taxon>Eukaryota</taxon>
        <taxon>Metazoa</taxon>
        <taxon>Spiralia</taxon>
        <taxon>Lophotrochozoa</taxon>
        <taxon>Platyhelminthes</taxon>
        <taxon>Trematoda</taxon>
        <taxon>Digenea</taxon>
        <taxon>Opisthorchiida</taxon>
        <taxon>Opisthorchiata</taxon>
        <taxon>Opisthorchiidae</taxon>
        <taxon>Opisthorchis</taxon>
    </lineage>
</organism>